<keyword evidence="3" id="KW-0675">Receptor</keyword>
<dbReference type="Proteomes" id="UP000278807">
    <property type="component" value="Unassembled WGS sequence"/>
</dbReference>
<evidence type="ECO:0000313" key="7">
    <source>
        <dbReference type="Proteomes" id="UP000278807"/>
    </source>
</evidence>
<evidence type="ECO:0000259" key="5">
    <source>
        <dbReference type="PROSITE" id="PS51843"/>
    </source>
</evidence>
<dbReference type="STRING" id="102285.A0A0R3T8E5"/>
<dbReference type="WBParaSite" id="HNAJ_0000333301-mRNA-1">
    <property type="protein sequence ID" value="HNAJ_0000333301-mRNA-1"/>
    <property type="gene ID" value="HNAJ_0000333301"/>
</dbReference>
<evidence type="ECO:0000256" key="3">
    <source>
        <dbReference type="ARBA" id="ARBA00023170"/>
    </source>
</evidence>
<evidence type="ECO:0000313" key="6">
    <source>
        <dbReference type="EMBL" id="VDN99191.1"/>
    </source>
</evidence>
<sequence length="622" mass="68367">MNPQEFEVDVYGSSTAFHQQQNHHHHHHGQMVVLRSGDGGMEDACAYDNGDPSLLLPTLVDSSNFAEHISGAASYYAETSSADQNNAWLAPLHTSSQSDLTNSTDVYRSYLPDQMHIRLETPIDHNNAFYYTPVLEPVEFPCGETLINNEEEYDKKLNSERVPEGIMTIVNANRNSPLGGYPSTPDMTPNKRSRGRRGSQKDNDSMLNNFGVKADERPPSGASNLPVSNCLICGDKATGLNGTLIDISTLLRAEVESKESAESIEPKEISSSGPLTVSDICSAFKVHLFRLINWAKQLECFSSLDMPDQLALLRGNAGELLLLSIVWQAICSSSQQTSDSGTFAGLFQRLNSAFLGVIKAGSGEYPLVPCCVDDNNLDAILKVIANTIYRPLLELAIGEMEFICLKAIIFLCAGHLIMSNNGRITVEASRSRLQMELMNVMNDNQYLPEGRFGELLLLIPTLQKVSGYLVRRIGSAVAAANTLPNNNVEGSGNTIGSVRLDDLLGDILLSGMSTIFYLKCIVCPPTIFDELQMEASNSSEMNSLQVGQNSKYVNELEISTWQNDGYTKNGINIAFHLQPLATNPGYNPQQNGHPQQEHQIQSNNESLHLLEHTFNYQQEAGK</sequence>
<dbReference type="Pfam" id="PF00104">
    <property type="entry name" value="Hormone_recep"/>
    <property type="match status" value="1"/>
</dbReference>
<keyword evidence="2" id="KW-0804">Transcription</keyword>
<feature type="region of interest" description="Disordered" evidence="4">
    <location>
        <begin position="172"/>
        <end position="221"/>
    </location>
</feature>
<keyword evidence="1" id="KW-0805">Transcription regulation</keyword>
<keyword evidence="7" id="KW-1185">Reference proteome</keyword>
<dbReference type="PRINTS" id="PR00398">
    <property type="entry name" value="STRDHORMONER"/>
</dbReference>
<dbReference type="PROSITE" id="PS51843">
    <property type="entry name" value="NR_LBD"/>
    <property type="match status" value="1"/>
</dbReference>
<dbReference type="PANTHER" id="PTHR24083">
    <property type="entry name" value="NUCLEAR HORMONE RECEPTOR"/>
    <property type="match status" value="1"/>
</dbReference>
<organism evidence="8">
    <name type="scientific">Rodentolepis nana</name>
    <name type="common">Dwarf tapeworm</name>
    <name type="synonym">Hymenolepis nana</name>
    <dbReference type="NCBI Taxonomy" id="102285"/>
    <lineage>
        <taxon>Eukaryota</taxon>
        <taxon>Metazoa</taxon>
        <taxon>Spiralia</taxon>
        <taxon>Lophotrochozoa</taxon>
        <taxon>Platyhelminthes</taxon>
        <taxon>Cestoda</taxon>
        <taxon>Eucestoda</taxon>
        <taxon>Cyclophyllidea</taxon>
        <taxon>Hymenolepididae</taxon>
        <taxon>Rodentolepis</taxon>
    </lineage>
</organism>
<evidence type="ECO:0000256" key="2">
    <source>
        <dbReference type="ARBA" id="ARBA00023163"/>
    </source>
</evidence>
<reference evidence="6 7" key="2">
    <citation type="submission" date="2018-11" db="EMBL/GenBank/DDBJ databases">
        <authorList>
            <consortium name="Pathogen Informatics"/>
        </authorList>
    </citation>
    <scope>NUCLEOTIDE SEQUENCE [LARGE SCALE GENOMIC DNA]</scope>
</reference>
<feature type="domain" description="NR LBD" evidence="5">
    <location>
        <begin position="242"/>
        <end position="495"/>
    </location>
</feature>
<evidence type="ECO:0000256" key="4">
    <source>
        <dbReference type="SAM" id="MobiDB-lite"/>
    </source>
</evidence>
<dbReference type="SUPFAM" id="SSF48508">
    <property type="entry name" value="Nuclear receptor ligand-binding domain"/>
    <property type="match status" value="1"/>
</dbReference>
<reference evidence="8" key="1">
    <citation type="submission" date="2017-02" db="UniProtKB">
        <authorList>
            <consortium name="WormBaseParasite"/>
        </authorList>
    </citation>
    <scope>IDENTIFICATION</scope>
</reference>
<dbReference type="AlphaFoldDB" id="A0A0R3T8E5"/>
<proteinExistence type="predicted"/>
<dbReference type="InterPro" id="IPR000536">
    <property type="entry name" value="Nucl_hrmn_rcpt_lig-bd"/>
</dbReference>
<dbReference type="SMART" id="SM00430">
    <property type="entry name" value="HOLI"/>
    <property type="match status" value="1"/>
</dbReference>
<name>A0A0R3T8E5_RODNA</name>
<dbReference type="EMBL" id="UZAE01001913">
    <property type="protein sequence ID" value="VDN99191.1"/>
    <property type="molecule type" value="Genomic_DNA"/>
</dbReference>
<accession>A0A0R3T8E5</accession>
<protein>
    <submittedName>
        <fullName evidence="8">NR LBD domain-containing protein</fullName>
    </submittedName>
</protein>
<dbReference type="InterPro" id="IPR050274">
    <property type="entry name" value="Nuclear_hormone_rcpt_NR2"/>
</dbReference>
<evidence type="ECO:0000256" key="1">
    <source>
        <dbReference type="ARBA" id="ARBA00023015"/>
    </source>
</evidence>
<dbReference type="InterPro" id="IPR035500">
    <property type="entry name" value="NHR-like_dom_sf"/>
</dbReference>
<dbReference type="InterPro" id="IPR001723">
    <property type="entry name" value="Nuclear_hrmn_rcpt"/>
</dbReference>
<dbReference type="OrthoDB" id="5771769at2759"/>
<evidence type="ECO:0000313" key="8">
    <source>
        <dbReference type="WBParaSite" id="HNAJ_0000333301-mRNA-1"/>
    </source>
</evidence>
<dbReference type="Gene3D" id="1.10.565.10">
    <property type="entry name" value="Retinoid X Receptor"/>
    <property type="match status" value="1"/>
</dbReference>
<gene>
    <name evidence="6" type="ORF">HNAJ_LOCUS3332</name>
</gene>